<evidence type="ECO:0000313" key="1">
    <source>
        <dbReference type="EMBL" id="KAH6631285.1"/>
    </source>
</evidence>
<gene>
    <name evidence="1" type="ORF">F5144DRAFT_570587</name>
</gene>
<comment type="caution">
    <text evidence="1">The sequence shown here is derived from an EMBL/GenBank/DDBJ whole genome shotgun (WGS) entry which is preliminary data.</text>
</comment>
<evidence type="ECO:0000313" key="2">
    <source>
        <dbReference type="Proteomes" id="UP000724584"/>
    </source>
</evidence>
<dbReference type="EMBL" id="JAGIZQ010000004">
    <property type="protein sequence ID" value="KAH6631285.1"/>
    <property type="molecule type" value="Genomic_DNA"/>
</dbReference>
<keyword evidence="2" id="KW-1185">Reference proteome</keyword>
<organism evidence="1 2">
    <name type="scientific">Chaetomium tenue</name>
    <dbReference type="NCBI Taxonomy" id="1854479"/>
    <lineage>
        <taxon>Eukaryota</taxon>
        <taxon>Fungi</taxon>
        <taxon>Dikarya</taxon>
        <taxon>Ascomycota</taxon>
        <taxon>Pezizomycotina</taxon>
        <taxon>Sordariomycetes</taxon>
        <taxon>Sordariomycetidae</taxon>
        <taxon>Sordariales</taxon>
        <taxon>Chaetomiaceae</taxon>
        <taxon>Chaetomium</taxon>
    </lineage>
</organism>
<accession>A0ACB7P5X0</accession>
<protein>
    <submittedName>
        <fullName evidence="1">Uncharacterized protein</fullName>
    </submittedName>
</protein>
<reference evidence="1 2" key="1">
    <citation type="journal article" date="2021" name="Nat. Commun.">
        <title>Genetic determinants of endophytism in the Arabidopsis root mycobiome.</title>
        <authorList>
            <person name="Mesny F."/>
            <person name="Miyauchi S."/>
            <person name="Thiergart T."/>
            <person name="Pickel B."/>
            <person name="Atanasova L."/>
            <person name="Karlsson M."/>
            <person name="Huettel B."/>
            <person name="Barry K.W."/>
            <person name="Haridas S."/>
            <person name="Chen C."/>
            <person name="Bauer D."/>
            <person name="Andreopoulos W."/>
            <person name="Pangilinan J."/>
            <person name="LaButti K."/>
            <person name="Riley R."/>
            <person name="Lipzen A."/>
            <person name="Clum A."/>
            <person name="Drula E."/>
            <person name="Henrissat B."/>
            <person name="Kohler A."/>
            <person name="Grigoriev I.V."/>
            <person name="Martin F.M."/>
            <person name="Hacquard S."/>
        </authorList>
    </citation>
    <scope>NUCLEOTIDE SEQUENCE [LARGE SCALE GENOMIC DNA]</scope>
    <source>
        <strain evidence="1 2">MPI-SDFR-AT-0079</strain>
    </source>
</reference>
<dbReference type="Proteomes" id="UP000724584">
    <property type="component" value="Unassembled WGS sequence"/>
</dbReference>
<proteinExistence type="predicted"/>
<sequence length="119" mass="13709">MRARRVCVLVVVVGLGKLRRGGEGRARCGRLLGRGWLLVGRLSLVVYRWSFIVGRLSLVVYRWSFIVGRLSLVVYRFWKGWQVCQDGVLVKGRYPGYGYQASKWKCLLIACERVFVHFA</sequence>
<name>A0ACB7P5X0_9PEZI</name>